<keyword evidence="4" id="KW-1185">Reference proteome</keyword>
<dbReference type="RefSeq" id="WP_196123148.1">
    <property type="nucleotide sequence ID" value="NZ_JADPMR010000001.1"/>
</dbReference>
<comment type="caution">
    <text evidence="3">The sequence shown here is derived from an EMBL/GenBank/DDBJ whole genome shotgun (WGS) entry which is preliminary data.</text>
</comment>
<dbReference type="EMBL" id="JADPMR010000002">
    <property type="protein sequence ID" value="MBF9001581.1"/>
    <property type="molecule type" value="Genomic_DNA"/>
</dbReference>
<name>A0ABS0GJP0_9VIBR</name>
<protein>
    <submittedName>
        <fullName evidence="3">Uncharacterized protein</fullName>
    </submittedName>
</protein>
<sequence length="69" mass="7984">MCGTNSPVYYWADDDGYYVSIDGYPDYFRTRMEMYSYACDSGRDLIEVTPENEPDLRASGAFDNQGEWL</sequence>
<evidence type="ECO:0000313" key="4">
    <source>
        <dbReference type="Proteomes" id="UP000597206"/>
    </source>
</evidence>
<dbReference type="EMBL" id="JADPMR010000004">
    <property type="protein sequence ID" value="MBF9002647.1"/>
    <property type="molecule type" value="Genomic_DNA"/>
</dbReference>
<evidence type="ECO:0000313" key="2">
    <source>
        <dbReference type="EMBL" id="MBF9001581.1"/>
    </source>
</evidence>
<reference evidence="3 4" key="1">
    <citation type="submission" date="2020-11" db="EMBL/GenBank/DDBJ databases">
        <title>Vibrio nitrifigilis sp. nov., a marine nitrogen-fixing bacterium isolated from the lagoon sediment of an islet inside an atoll.</title>
        <authorList>
            <person name="Wang L.-T."/>
            <person name="Shieh W.Y."/>
        </authorList>
    </citation>
    <scope>NUCLEOTIDE SEQUENCE [LARGE SCALE GENOMIC DNA]</scope>
    <source>
        <strain evidence="3 4">NFV-1</strain>
    </source>
</reference>
<evidence type="ECO:0000313" key="1">
    <source>
        <dbReference type="EMBL" id="MBF9000490.1"/>
    </source>
</evidence>
<accession>A0ABS0GJP0</accession>
<proteinExistence type="predicted"/>
<dbReference type="Proteomes" id="UP000597206">
    <property type="component" value="Unassembled WGS sequence"/>
</dbReference>
<evidence type="ECO:0000313" key="3">
    <source>
        <dbReference type="EMBL" id="MBF9002647.1"/>
    </source>
</evidence>
<gene>
    <name evidence="1" type="ORF">I1A42_07940</name>
    <name evidence="2" type="ORF">I1A42_13855</name>
    <name evidence="3" type="ORF">I1A42_19415</name>
</gene>
<organism evidence="3 4">
    <name type="scientific">Vibrio nitrifigilis</name>
    <dbReference type="NCBI Taxonomy" id="2789781"/>
    <lineage>
        <taxon>Bacteria</taxon>
        <taxon>Pseudomonadati</taxon>
        <taxon>Pseudomonadota</taxon>
        <taxon>Gammaproteobacteria</taxon>
        <taxon>Vibrionales</taxon>
        <taxon>Vibrionaceae</taxon>
        <taxon>Vibrio</taxon>
    </lineage>
</organism>
<dbReference type="EMBL" id="JADPMR010000001">
    <property type="protein sequence ID" value="MBF9000490.1"/>
    <property type="molecule type" value="Genomic_DNA"/>
</dbReference>